<dbReference type="Pfam" id="PF03772">
    <property type="entry name" value="Competence"/>
    <property type="match status" value="1"/>
</dbReference>
<evidence type="ECO:0008006" key="11">
    <source>
        <dbReference type="Google" id="ProtNLM"/>
    </source>
</evidence>
<proteinExistence type="predicted"/>
<dbReference type="InterPro" id="IPR025405">
    <property type="entry name" value="DUF4131"/>
</dbReference>
<protein>
    <recommendedName>
        <fullName evidence="11">ComEC/Rec2-related protein domain-containing protein</fullName>
    </recommendedName>
</protein>
<dbReference type="InterPro" id="IPR052159">
    <property type="entry name" value="Competence_DNA_uptake"/>
</dbReference>
<reference evidence="9 10" key="1">
    <citation type="submission" date="2017-10" db="EMBL/GenBank/DDBJ databases">
        <title>Novel microbial diversity and functional potential in the marine mammal oral microbiome.</title>
        <authorList>
            <person name="Dudek N.K."/>
            <person name="Sun C.L."/>
            <person name="Burstein D."/>
            <person name="Kantor R.S."/>
            <person name="Aliaga Goltsman D.S."/>
            <person name="Bik E.M."/>
            <person name="Thomas B.C."/>
            <person name="Banfield J.F."/>
            <person name="Relman D.A."/>
        </authorList>
    </citation>
    <scope>NUCLEOTIDE SEQUENCE [LARGE SCALE GENOMIC DNA]</scope>
    <source>
        <strain evidence="9">DOLZORAL124_49_17</strain>
    </source>
</reference>
<keyword evidence="4 6" id="KW-1133">Transmembrane helix</keyword>
<dbReference type="AlphaFoldDB" id="A0A2G6E2M4"/>
<comment type="subcellular location">
    <subcellularLocation>
        <location evidence="1">Cell membrane</location>
        <topology evidence="1">Multi-pass membrane protein</topology>
    </subcellularLocation>
</comment>
<dbReference type="GO" id="GO:0005886">
    <property type="term" value="C:plasma membrane"/>
    <property type="evidence" value="ECO:0007669"/>
    <property type="project" value="UniProtKB-SubCell"/>
</dbReference>
<feature type="transmembrane region" description="Helical" evidence="6">
    <location>
        <begin position="406"/>
        <end position="427"/>
    </location>
</feature>
<evidence type="ECO:0000256" key="6">
    <source>
        <dbReference type="SAM" id="Phobius"/>
    </source>
</evidence>
<evidence type="ECO:0000256" key="5">
    <source>
        <dbReference type="ARBA" id="ARBA00023136"/>
    </source>
</evidence>
<evidence type="ECO:0000256" key="4">
    <source>
        <dbReference type="ARBA" id="ARBA00022989"/>
    </source>
</evidence>
<organism evidence="9 10">
    <name type="scientific">candidate division KSB3 bacterium</name>
    <dbReference type="NCBI Taxonomy" id="2044937"/>
    <lineage>
        <taxon>Bacteria</taxon>
        <taxon>candidate division KSB3</taxon>
    </lineage>
</organism>
<evidence type="ECO:0000313" key="9">
    <source>
        <dbReference type="EMBL" id="PID56349.1"/>
    </source>
</evidence>
<keyword evidence="2" id="KW-1003">Cell membrane</keyword>
<gene>
    <name evidence="9" type="ORF">CSB45_11745</name>
</gene>
<feature type="transmembrane region" description="Helical" evidence="6">
    <location>
        <begin position="496"/>
        <end position="515"/>
    </location>
</feature>
<name>A0A2G6E2M4_9BACT</name>
<dbReference type="InterPro" id="IPR004477">
    <property type="entry name" value="ComEC_N"/>
</dbReference>
<dbReference type="Pfam" id="PF13567">
    <property type="entry name" value="DUF4131"/>
    <property type="match status" value="1"/>
</dbReference>
<feature type="transmembrane region" description="Helical" evidence="6">
    <location>
        <begin position="467"/>
        <end position="490"/>
    </location>
</feature>
<keyword evidence="3 6" id="KW-0812">Transmembrane</keyword>
<feature type="transmembrane region" description="Helical" evidence="6">
    <location>
        <begin position="5"/>
        <end position="23"/>
    </location>
</feature>
<feature type="domain" description="ComEC/Rec2-related protein" evidence="7">
    <location>
        <begin position="248"/>
        <end position="516"/>
    </location>
</feature>
<dbReference type="Proteomes" id="UP000229740">
    <property type="component" value="Unassembled WGS sequence"/>
</dbReference>
<dbReference type="PANTHER" id="PTHR30619:SF1">
    <property type="entry name" value="RECOMBINATION PROTEIN 2"/>
    <property type="match status" value="1"/>
</dbReference>
<accession>A0A2G6E2M4</accession>
<evidence type="ECO:0000313" key="10">
    <source>
        <dbReference type="Proteomes" id="UP000229740"/>
    </source>
</evidence>
<evidence type="ECO:0000256" key="1">
    <source>
        <dbReference type="ARBA" id="ARBA00004651"/>
    </source>
</evidence>
<evidence type="ECO:0000259" key="7">
    <source>
        <dbReference type="Pfam" id="PF03772"/>
    </source>
</evidence>
<evidence type="ECO:0000256" key="2">
    <source>
        <dbReference type="ARBA" id="ARBA00022475"/>
    </source>
</evidence>
<feature type="transmembrane region" description="Helical" evidence="6">
    <location>
        <begin position="29"/>
        <end position="53"/>
    </location>
</feature>
<sequence>MIRPLIPFLSCFVGGILFGSALHKIFSPALLPIFLPLLTLTFGCCLAVCYTCFRLGFRRVSSALFLLIAFLTGSTRFLTANSIADDHIINLVSNELVTVAGYVDRPVEFSGFRRYVYLRVNWVEKGRKRYAVSGRIRISLSKPFWLSTSLPQIMYGDMLRARVYLKPPRTFVGGLDYQGYLRRQGICLVGNLYHERNFIRLDRTGGSPVLRWMYQLRTRILNVLDAYARRTRPYVQEEDRAIQILKAMTLGEKRGLPRAVRERFRQAGMYHFLVISGVHVGILVWGGHLLLQAFRIPLRLRSALLPLLLCAYAALTGFQFPVMRAVIMASIFSLSISCSRVSDSFYSLLFSVGVLLFLVPHALYDLSFQLTVAATASIVLFFRVFQQPQWENSIQHLPRVLRLGAMSVMATGAAMLGVAPLLLLHFGRLSLWSFVSNPLALPLISILLPLSLLTELFALLEPLCRDFLTPFLSVCVLCTRLLMGLCDLFPPVELEIPNLPGWLVIVYYVFLFSLLKISSKRPARI</sequence>
<feature type="transmembrane region" description="Helical" evidence="6">
    <location>
        <begin position="439"/>
        <end position="460"/>
    </location>
</feature>
<feature type="transmembrane region" description="Helical" evidence="6">
    <location>
        <begin position="298"/>
        <end position="315"/>
    </location>
</feature>
<evidence type="ECO:0000256" key="3">
    <source>
        <dbReference type="ARBA" id="ARBA00022692"/>
    </source>
</evidence>
<comment type="caution">
    <text evidence="9">The sequence shown here is derived from an EMBL/GenBank/DDBJ whole genome shotgun (WGS) entry which is preliminary data.</text>
</comment>
<dbReference type="PANTHER" id="PTHR30619">
    <property type="entry name" value="DNA INTERNALIZATION/COMPETENCE PROTEIN COMEC/REC2"/>
    <property type="match status" value="1"/>
</dbReference>
<dbReference type="EMBL" id="PDPS01000035">
    <property type="protein sequence ID" value="PID56349.1"/>
    <property type="molecule type" value="Genomic_DNA"/>
</dbReference>
<feature type="domain" description="DUF4131" evidence="8">
    <location>
        <begin position="34"/>
        <end position="192"/>
    </location>
</feature>
<feature type="transmembrane region" description="Helical" evidence="6">
    <location>
        <begin position="368"/>
        <end position="385"/>
    </location>
</feature>
<dbReference type="NCBIfam" id="TIGR00360">
    <property type="entry name" value="ComEC_N-term"/>
    <property type="match status" value="1"/>
</dbReference>
<feature type="transmembrane region" description="Helical" evidence="6">
    <location>
        <begin position="345"/>
        <end position="362"/>
    </location>
</feature>
<evidence type="ECO:0000259" key="8">
    <source>
        <dbReference type="Pfam" id="PF13567"/>
    </source>
</evidence>
<feature type="transmembrane region" description="Helical" evidence="6">
    <location>
        <begin position="269"/>
        <end position="291"/>
    </location>
</feature>
<keyword evidence="5 6" id="KW-0472">Membrane</keyword>